<keyword evidence="2" id="KW-1185">Reference proteome</keyword>
<organism evidence="1 2">
    <name type="scientific">Methylobacterium tardum</name>
    <dbReference type="NCBI Taxonomy" id="374432"/>
    <lineage>
        <taxon>Bacteria</taxon>
        <taxon>Pseudomonadati</taxon>
        <taxon>Pseudomonadota</taxon>
        <taxon>Alphaproteobacteria</taxon>
        <taxon>Hyphomicrobiales</taxon>
        <taxon>Methylobacteriaceae</taxon>
        <taxon>Methylobacterium</taxon>
    </lineage>
</organism>
<accession>A0AA37TDQ8</accession>
<dbReference type="Proteomes" id="UP001157440">
    <property type="component" value="Unassembled WGS sequence"/>
</dbReference>
<dbReference type="RefSeq" id="WP_238199415.1">
    <property type="nucleotide sequence ID" value="NZ_BPQZ01000037.1"/>
</dbReference>
<dbReference type="EMBL" id="BSPL01000004">
    <property type="protein sequence ID" value="GLS68132.1"/>
    <property type="molecule type" value="Genomic_DNA"/>
</dbReference>
<sequence length="65" mass="7035">MRELKDLYTCGCDDGIDALLQGIAHGLKQLDLPSPDTMPERLHTLLHRACAACDAAPNESDTELA</sequence>
<evidence type="ECO:0000313" key="1">
    <source>
        <dbReference type="EMBL" id="GLS68132.1"/>
    </source>
</evidence>
<protein>
    <submittedName>
        <fullName evidence="1">Uncharacterized protein</fullName>
    </submittedName>
</protein>
<proteinExistence type="predicted"/>
<comment type="caution">
    <text evidence="1">The sequence shown here is derived from an EMBL/GenBank/DDBJ whole genome shotgun (WGS) entry which is preliminary data.</text>
</comment>
<name>A0AA37TDQ8_9HYPH</name>
<reference evidence="2" key="1">
    <citation type="journal article" date="2019" name="Int. J. Syst. Evol. Microbiol.">
        <title>The Global Catalogue of Microorganisms (GCM) 10K type strain sequencing project: providing services to taxonomists for standard genome sequencing and annotation.</title>
        <authorList>
            <consortium name="The Broad Institute Genomics Platform"/>
            <consortium name="The Broad Institute Genome Sequencing Center for Infectious Disease"/>
            <person name="Wu L."/>
            <person name="Ma J."/>
        </authorList>
    </citation>
    <scope>NUCLEOTIDE SEQUENCE [LARGE SCALE GENOMIC DNA]</scope>
    <source>
        <strain evidence="2">NBRC 103632</strain>
    </source>
</reference>
<evidence type="ECO:0000313" key="2">
    <source>
        <dbReference type="Proteomes" id="UP001157440"/>
    </source>
</evidence>
<dbReference type="AlphaFoldDB" id="A0AA37TDQ8"/>
<gene>
    <name evidence="1" type="ORF">GCM10007890_01440</name>
</gene>